<dbReference type="Proteomes" id="UP000095380">
    <property type="component" value="Unassembled WGS sequence"/>
</dbReference>
<sequence length="158" mass="18680">MTTMKFQIEKLASEFRTAIEMAKKEGEFEADFIFSRFPRGCCGDVSSLLGQYLLENNIKSNYVCGNRYFKNQEEGMQSHAWLVVDRMIVDITGDQFSNKKSYYNYDKRVYVGAGDLFHELFEVEDRNVREFYGIESYSAVCRQRLFTFYEKIKKYCLL</sequence>
<gene>
    <name evidence="1" type="ORF">ERS852408_02527</name>
</gene>
<name>A0A174GH53_9FIRM</name>
<organism evidence="1 2">
    <name type="scientific">Dorea longicatena</name>
    <dbReference type="NCBI Taxonomy" id="88431"/>
    <lineage>
        <taxon>Bacteria</taxon>
        <taxon>Bacillati</taxon>
        <taxon>Bacillota</taxon>
        <taxon>Clostridia</taxon>
        <taxon>Lachnospirales</taxon>
        <taxon>Lachnospiraceae</taxon>
        <taxon>Dorea</taxon>
    </lineage>
</organism>
<dbReference type="AlphaFoldDB" id="A0A174GH53"/>
<reference evidence="1 2" key="1">
    <citation type="submission" date="2015-09" db="EMBL/GenBank/DDBJ databases">
        <authorList>
            <consortium name="Pathogen Informatics"/>
        </authorList>
    </citation>
    <scope>NUCLEOTIDE SEQUENCE [LARGE SCALE GENOMIC DNA]</scope>
    <source>
        <strain evidence="1 2">2789STDY5608851</strain>
    </source>
</reference>
<proteinExistence type="predicted"/>
<evidence type="ECO:0000313" key="2">
    <source>
        <dbReference type="Proteomes" id="UP000095380"/>
    </source>
</evidence>
<accession>A0A174GH53</accession>
<dbReference type="EMBL" id="CYYM01000021">
    <property type="protein sequence ID" value="CUO60316.1"/>
    <property type="molecule type" value="Genomic_DNA"/>
</dbReference>
<protein>
    <submittedName>
        <fullName evidence="1">Uncharacterized protein</fullName>
    </submittedName>
</protein>
<evidence type="ECO:0000313" key="1">
    <source>
        <dbReference type="EMBL" id="CUO60316.1"/>
    </source>
</evidence>
<dbReference type="RefSeq" id="WP_055195522.1">
    <property type="nucleotide sequence ID" value="NZ_CYYM01000021.1"/>
</dbReference>